<feature type="compositionally biased region" description="Polar residues" evidence="1">
    <location>
        <begin position="12"/>
        <end position="27"/>
    </location>
</feature>
<comment type="caution">
    <text evidence="2">The sequence shown here is derived from an EMBL/GenBank/DDBJ whole genome shotgun (WGS) entry which is preliminary data.</text>
</comment>
<reference evidence="2" key="2">
    <citation type="journal article" date="2023" name="Science">
        <title>Genomic signatures of disease resistance in endangered staghorn corals.</title>
        <authorList>
            <person name="Vollmer S.V."/>
            <person name="Selwyn J.D."/>
            <person name="Despard B.A."/>
            <person name="Roesel C.L."/>
        </authorList>
    </citation>
    <scope>NUCLEOTIDE SEQUENCE</scope>
    <source>
        <strain evidence="2">K2</strain>
    </source>
</reference>
<sequence>MPPPATGEKTKQSNCECTQETQFPNGGSRIIQQARQNNHNRNSRILGNNDITILLDDLDNQTEAIKKGQEIGDELLDGNTKKLSKDKKVALSGKNSVVMKKKGTVASNEEKLTDDSSQAISIPEAPALIDVKGIPDKTTAVESGASYLTGKPFLVLNRESNDQDVNKWFLYYPLSKESDMQMP</sequence>
<dbReference type="Proteomes" id="UP001249851">
    <property type="component" value="Unassembled WGS sequence"/>
</dbReference>
<accession>A0AAD9QJT9</accession>
<evidence type="ECO:0000313" key="3">
    <source>
        <dbReference type="Proteomes" id="UP001249851"/>
    </source>
</evidence>
<proteinExistence type="predicted"/>
<gene>
    <name evidence="2" type="ORF">P5673_014283</name>
</gene>
<feature type="region of interest" description="Disordered" evidence="1">
    <location>
        <begin position="1"/>
        <end position="27"/>
    </location>
</feature>
<reference evidence="2" key="1">
    <citation type="journal article" date="2023" name="G3 (Bethesda)">
        <title>Whole genome assembly and annotation of the endangered Caribbean coral Acropora cervicornis.</title>
        <authorList>
            <person name="Selwyn J.D."/>
            <person name="Vollmer S.V."/>
        </authorList>
    </citation>
    <scope>NUCLEOTIDE SEQUENCE</scope>
    <source>
        <strain evidence="2">K2</strain>
    </source>
</reference>
<protein>
    <submittedName>
        <fullName evidence="2">Uncharacterized protein</fullName>
    </submittedName>
</protein>
<evidence type="ECO:0000256" key="1">
    <source>
        <dbReference type="SAM" id="MobiDB-lite"/>
    </source>
</evidence>
<organism evidence="2 3">
    <name type="scientific">Acropora cervicornis</name>
    <name type="common">Staghorn coral</name>
    <dbReference type="NCBI Taxonomy" id="6130"/>
    <lineage>
        <taxon>Eukaryota</taxon>
        <taxon>Metazoa</taxon>
        <taxon>Cnidaria</taxon>
        <taxon>Anthozoa</taxon>
        <taxon>Hexacorallia</taxon>
        <taxon>Scleractinia</taxon>
        <taxon>Astrocoeniina</taxon>
        <taxon>Acroporidae</taxon>
        <taxon>Acropora</taxon>
    </lineage>
</organism>
<dbReference type="EMBL" id="JARQWQ010000028">
    <property type="protein sequence ID" value="KAK2562598.1"/>
    <property type="molecule type" value="Genomic_DNA"/>
</dbReference>
<evidence type="ECO:0000313" key="2">
    <source>
        <dbReference type="EMBL" id="KAK2562598.1"/>
    </source>
</evidence>
<name>A0AAD9QJT9_ACRCE</name>
<dbReference type="AlphaFoldDB" id="A0AAD9QJT9"/>
<keyword evidence="3" id="KW-1185">Reference proteome</keyword>